<feature type="transmembrane region" description="Helical" evidence="7">
    <location>
        <begin position="450"/>
        <end position="471"/>
    </location>
</feature>
<evidence type="ECO:0000313" key="9">
    <source>
        <dbReference type="EMBL" id="TVY83359.1"/>
    </source>
</evidence>
<evidence type="ECO:0000256" key="2">
    <source>
        <dbReference type="ARBA" id="ARBA00022448"/>
    </source>
</evidence>
<feature type="transmembrane region" description="Helical" evidence="7">
    <location>
        <begin position="293"/>
        <end position="316"/>
    </location>
</feature>
<dbReference type="FunFam" id="1.20.1250.20:FF:000064">
    <property type="entry name" value="MFS allantoate transporter"/>
    <property type="match status" value="1"/>
</dbReference>
<evidence type="ECO:0000259" key="8">
    <source>
        <dbReference type="PROSITE" id="PS50850"/>
    </source>
</evidence>
<feature type="transmembrane region" description="Helical" evidence="7">
    <location>
        <begin position="107"/>
        <end position="125"/>
    </location>
</feature>
<gene>
    <name evidence="9" type="ORF">LSUE1_G002846</name>
</gene>
<evidence type="ECO:0000256" key="6">
    <source>
        <dbReference type="ARBA" id="ARBA00037968"/>
    </source>
</evidence>
<keyword evidence="4 7" id="KW-1133">Transmembrane helix</keyword>
<keyword evidence="10" id="KW-1185">Reference proteome</keyword>
<feature type="transmembrane region" description="Helical" evidence="7">
    <location>
        <begin position="383"/>
        <end position="407"/>
    </location>
</feature>
<feature type="transmembrane region" description="Helical" evidence="7">
    <location>
        <begin position="56"/>
        <end position="75"/>
    </location>
</feature>
<reference evidence="9 10" key="1">
    <citation type="submission" date="2018-05" db="EMBL/GenBank/DDBJ databases">
        <title>Genome sequencing and assembly of the regulated plant pathogen Lachnellula willkommii and related sister species for the development of diagnostic species identification markers.</title>
        <authorList>
            <person name="Giroux E."/>
            <person name="Bilodeau G."/>
        </authorList>
    </citation>
    <scope>NUCLEOTIDE SEQUENCE [LARGE SCALE GENOMIC DNA]</scope>
    <source>
        <strain evidence="9 10">CBS 268.59</strain>
    </source>
</reference>
<dbReference type="PROSITE" id="PS50850">
    <property type="entry name" value="MFS"/>
    <property type="match status" value="1"/>
</dbReference>
<dbReference type="SUPFAM" id="SSF103473">
    <property type="entry name" value="MFS general substrate transporter"/>
    <property type="match status" value="1"/>
</dbReference>
<dbReference type="InterPro" id="IPR020846">
    <property type="entry name" value="MFS_dom"/>
</dbReference>
<evidence type="ECO:0000256" key="4">
    <source>
        <dbReference type="ARBA" id="ARBA00022989"/>
    </source>
</evidence>
<organism evidence="9 10">
    <name type="scientific">Lachnellula suecica</name>
    <dbReference type="NCBI Taxonomy" id="602035"/>
    <lineage>
        <taxon>Eukaryota</taxon>
        <taxon>Fungi</taxon>
        <taxon>Dikarya</taxon>
        <taxon>Ascomycota</taxon>
        <taxon>Pezizomycotina</taxon>
        <taxon>Leotiomycetes</taxon>
        <taxon>Helotiales</taxon>
        <taxon>Lachnaceae</taxon>
        <taxon>Lachnellula</taxon>
    </lineage>
</organism>
<dbReference type="GO" id="GO:0022857">
    <property type="term" value="F:transmembrane transporter activity"/>
    <property type="evidence" value="ECO:0007669"/>
    <property type="project" value="InterPro"/>
</dbReference>
<dbReference type="InterPro" id="IPR036259">
    <property type="entry name" value="MFS_trans_sf"/>
</dbReference>
<feature type="domain" description="Major facilitator superfamily (MFS) profile" evidence="8">
    <location>
        <begin position="65"/>
        <end position="476"/>
    </location>
</feature>
<feature type="transmembrane region" description="Helical" evidence="7">
    <location>
        <begin position="328"/>
        <end position="350"/>
    </location>
</feature>
<dbReference type="OrthoDB" id="6730379at2759"/>
<keyword evidence="3 7" id="KW-0812">Transmembrane</keyword>
<evidence type="ECO:0000256" key="5">
    <source>
        <dbReference type="ARBA" id="ARBA00023136"/>
    </source>
</evidence>
<evidence type="ECO:0000313" key="10">
    <source>
        <dbReference type="Proteomes" id="UP000469558"/>
    </source>
</evidence>
<evidence type="ECO:0000256" key="3">
    <source>
        <dbReference type="ARBA" id="ARBA00022692"/>
    </source>
</evidence>
<protein>
    <submittedName>
        <fullName evidence="9">Putative transporter</fullName>
    </submittedName>
</protein>
<dbReference type="Pfam" id="PF07690">
    <property type="entry name" value="MFS_1"/>
    <property type="match status" value="1"/>
</dbReference>
<evidence type="ECO:0000256" key="1">
    <source>
        <dbReference type="ARBA" id="ARBA00004141"/>
    </source>
</evidence>
<dbReference type="EMBL" id="QGMK01000200">
    <property type="protein sequence ID" value="TVY83359.1"/>
    <property type="molecule type" value="Genomic_DNA"/>
</dbReference>
<dbReference type="Gene3D" id="1.20.1250.20">
    <property type="entry name" value="MFS general substrate transporter like domains"/>
    <property type="match status" value="2"/>
</dbReference>
<comment type="caution">
    <text evidence="9">The sequence shown here is derived from an EMBL/GenBank/DDBJ whole genome shotgun (WGS) entry which is preliminary data.</text>
</comment>
<comment type="similarity">
    <text evidence="6">Belongs to the major facilitator superfamily. Allantoate permease family.</text>
</comment>
<evidence type="ECO:0000256" key="7">
    <source>
        <dbReference type="SAM" id="Phobius"/>
    </source>
</evidence>
<accession>A0A8T9CC60</accession>
<comment type="subcellular location">
    <subcellularLocation>
        <location evidence="1">Membrane</location>
        <topology evidence="1">Multi-pass membrane protein</topology>
    </subcellularLocation>
</comment>
<feature type="transmembrane region" description="Helical" evidence="7">
    <location>
        <begin position="132"/>
        <end position="150"/>
    </location>
</feature>
<dbReference type="InterPro" id="IPR011701">
    <property type="entry name" value="MFS"/>
</dbReference>
<feature type="transmembrane region" description="Helical" evidence="7">
    <location>
        <begin position="357"/>
        <end position="377"/>
    </location>
</feature>
<feature type="transmembrane region" description="Helical" evidence="7">
    <location>
        <begin position="419"/>
        <end position="438"/>
    </location>
</feature>
<keyword evidence="5 7" id="KW-0472">Membrane</keyword>
<proteinExistence type="inferred from homology"/>
<dbReference type="GO" id="GO:0016020">
    <property type="term" value="C:membrane"/>
    <property type="evidence" value="ECO:0007669"/>
    <property type="project" value="UniProtKB-SubCell"/>
</dbReference>
<dbReference type="PANTHER" id="PTHR43791:SF103">
    <property type="entry name" value="MAJOR FACILITATOR SUPERFAMILY (MFS) PROFILE DOMAIN-CONTAINING PROTEIN-RELATED"/>
    <property type="match status" value="1"/>
</dbReference>
<feature type="transmembrane region" description="Helical" evidence="7">
    <location>
        <begin position="192"/>
        <end position="212"/>
    </location>
</feature>
<dbReference type="Proteomes" id="UP000469558">
    <property type="component" value="Unassembled WGS sequence"/>
</dbReference>
<feature type="transmembrane region" description="Helical" evidence="7">
    <location>
        <begin position="224"/>
        <end position="244"/>
    </location>
</feature>
<name>A0A8T9CC60_9HELO</name>
<keyword evidence="2" id="KW-0813">Transport</keyword>
<sequence length="519" mass="58041">MGSAANEQSKVIAPELAEMDSKSNTAEIKEVVSSDQAEFLNTSDEKRLVRKIDRQVLMKFIFISLLPIMFISYGLQFLDKTSLSYAAILGLQKDLNLGGQKFSWTSSIFYIGYLAACYPMSLGFVKLPLGKYTSIIIGIWGIILTLHSVANGYAGLMVLRTFLGALESGISPAFSLITSMWYAPREHVSRHAFWYAGNASASIAGSMVAYGVLHYKGSMEQWKILFLVFGLLTISWGVALWFLLPDTPQTAPFLSESERKFAALRPMKFQRTTQTKVWSKAQFIETFKDPKSWWLMLFICIASIPNGGTTSFSTLIIKGFGYDPGQTILMGLPASAFQLFSVVATALIIPRFRNSRLITMIVIYFVAIVGVLMILLVPVKKKLVRLAGFWLVVSVAPVFPLMLSLFASNTAGFTKKSTTSAFIFIGYCVGNLVGPQVFLSREAPHYQTAYKTTFACSAIEIVMLLGFRFYLQWENNRRDKLQGVHIEAEDVRKVDLQTDEALALLDETDWENKSFRYVL</sequence>
<dbReference type="AlphaFoldDB" id="A0A8T9CC60"/>
<dbReference type="PANTHER" id="PTHR43791">
    <property type="entry name" value="PERMEASE-RELATED"/>
    <property type="match status" value="1"/>
</dbReference>